<comment type="catalytic activity">
    <reaction evidence="8 9">
        <text>a 6-O-methyl-2'-deoxyguanosine in DNA + L-cysteinyl-[protein] = S-methyl-L-cysteinyl-[protein] + a 2'-deoxyguanosine in DNA</text>
        <dbReference type="Rhea" id="RHEA:24000"/>
        <dbReference type="Rhea" id="RHEA-COMP:10131"/>
        <dbReference type="Rhea" id="RHEA-COMP:10132"/>
        <dbReference type="Rhea" id="RHEA-COMP:11367"/>
        <dbReference type="Rhea" id="RHEA-COMP:11368"/>
        <dbReference type="ChEBI" id="CHEBI:29950"/>
        <dbReference type="ChEBI" id="CHEBI:82612"/>
        <dbReference type="ChEBI" id="CHEBI:85445"/>
        <dbReference type="ChEBI" id="CHEBI:85448"/>
        <dbReference type="EC" id="2.1.1.63"/>
    </reaction>
</comment>
<dbReference type="InterPro" id="IPR001497">
    <property type="entry name" value="MethylDNA_cys_MeTrfase_AS"/>
</dbReference>
<comment type="miscellaneous">
    <text evidence="9">This enzyme catalyzes only one turnover and therefore is not strictly catalytic. According to one definition, an enzyme is a biocatalyst that acts repeatedly and over many reaction cycles.</text>
</comment>
<dbReference type="SUPFAM" id="SSF46767">
    <property type="entry name" value="Methylated DNA-protein cysteine methyltransferase, C-terminal domain"/>
    <property type="match status" value="1"/>
</dbReference>
<protein>
    <recommendedName>
        <fullName evidence="9">Methylated-DNA--protein-cysteine methyltransferase</fullName>
        <ecNumber evidence="9">2.1.1.63</ecNumber>
    </recommendedName>
    <alternativeName>
        <fullName evidence="9">6-O-methylguanine-DNA methyltransferase</fullName>
        <shortName evidence="9">MGMT</shortName>
    </alternativeName>
    <alternativeName>
        <fullName evidence="9">O-6-methylguanine-DNA-alkyltransferase</fullName>
    </alternativeName>
</protein>
<dbReference type="SUPFAM" id="SSF53155">
    <property type="entry name" value="Methylated DNA-protein cysteine methyltransferase domain"/>
    <property type="match status" value="1"/>
</dbReference>
<evidence type="ECO:0000256" key="5">
    <source>
        <dbReference type="ARBA" id="ARBA00022679"/>
    </source>
</evidence>
<evidence type="ECO:0000256" key="8">
    <source>
        <dbReference type="ARBA" id="ARBA00049348"/>
    </source>
</evidence>
<comment type="function">
    <text evidence="9">Involved in the cellular defense against the biological effects of O6-methylguanine (O6-MeG) and O4-methylthymine (O4-MeT) in DNA. Repairs the methylated nucleobase in DNA by stoichiometrically transferring the methyl group to a cysteine residue in the enzyme. This is a suicide reaction: the enzyme is irreversibly inactivated.</text>
</comment>
<accession>A0A942TAC8</accession>
<keyword evidence="5 9" id="KW-0808">Transferase</keyword>
<evidence type="ECO:0000256" key="2">
    <source>
        <dbReference type="ARBA" id="ARBA00008711"/>
    </source>
</evidence>
<feature type="domain" description="Methylated-DNA-[protein]-cysteine S-methyltransferase DNA binding" evidence="10">
    <location>
        <begin position="91"/>
        <end position="170"/>
    </location>
</feature>
<reference evidence="12 13" key="1">
    <citation type="submission" date="2021-05" db="EMBL/GenBank/DDBJ databases">
        <title>Novel Bacillus species.</title>
        <authorList>
            <person name="Liu G."/>
        </authorList>
    </citation>
    <scope>NUCLEOTIDE SEQUENCE [LARGE SCALE GENOMIC DNA]</scope>
    <source>
        <strain evidence="13">FJAT-49780</strain>
    </source>
</reference>
<dbReference type="InterPro" id="IPR036388">
    <property type="entry name" value="WH-like_DNA-bd_sf"/>
</dbReference>
<evidence type="ECO:0000313" key="12">
    <source>
        <dbReference type="EMBL" id="MBS4194138.1"/>
    </source>
</evidence>
<evidence type="ECO:0000313" key="13">
    <source>
        <dbReference type="Proteomes" id="UP000681414"/>
    </source>
</evidence>
<dbReference type="GO" id="GO:0006307">
    <property type="term" value="P:DNA alkylation repair"/>
    <property type="evidence" value="ECO:0007669"/>
    <property type="project" value="UniProtKB-UniRule"/>
</dbReference>
<dbReference type="Pfam" id="PF01035">
    <property type="entry name" value="DNA_binding_1"/>
    <property type="match status" value="1"/>
</dbReference>
<keyword evidence="4 9" id="KW-0489">Methyltransferase</keyword>
<comment type="subcellular location">
    <subcellularLocation>
        <location evidence="9">Cytoplasm</location>
    </subcellularLocation>
</comment>
<comment type="caution">
    <text evidence="12">The sequence shown here is derived from an EMBL/GenBank/DDBJ whole genome shotgun (WGS) entry which is preliminary data.</text>
</comment>
<dbReference type="Gene3D" id="3.30.160.70">
    <property type="entry name" value="Methylated DNA-protein cysteine methyltransferase domain"/>
    <property type="match status" value="1"/>
</dbReference>
<evidence type="ECO:0000256" key="6">
    <source>
        <dbReference type="ARBA" id="ARBA00022763"/>
    </source>
</evidence>
<evidence type="ECO:0000259" key="10">
    <source>
        <dbReference type="Pfam" id="PF01035"/>
    </source>
</evidence>
<dbReference type="NCBIfam" id="TIGR00589">
    <property type="entry name" value="ogt"/>
    <property type="match status" value="1"/>
</dbReference>
<dbReference type="EMBL" id="JAGYPG010000001">
    <property type="protein sequence ID" value="MBS4194138.1"/>
    <property type="molecule type" value="Genomic_DNA"/>
</dbReference>
<dbReference type="GO" id="GO:0005737">
    <property type="term" value="C:cytoplasm"/>
    <property type="evidence" value="ECO:0007669"/>
    <property type="project" value="UniProtKB-SubCell"/>
</dbReference>
<dbReference type="RefSeq" id="WP_213123353.1">
    <property type="nucleotide sequence ID" value="NZ_JAGYPG010000001.1"/>
</dbReference>
<dbReference type="InterPro" id="IPR008332">
    <property type="entry name" value="MethylG_MeTrfase_N"/>
</dbReference>
<dbReference type="FunFam" id="1.10.10.10:FF:000214">
    <property type="entry name" value="Methylated-DNA--protein-cysteine methyltransferase"/>
    <property type="match status" value="1"/>
</dbReference>
<organism evidence="12 13">
    <name type="scientific">Lederbergia citri</name>
    <dbReference type="NCBI Taxonomy" id="2833580"/>
    <lineage>
        <taxon>Bacteria</taxon>
        <taxon>Bacillati</taxon>
        <taxon>Bacillota</taxon>
        <taxon>Bacilli</taxon>
        <taxon>Bacillales</taxon>
        <taxon>Bacillaceae</taxon>
        <taxon>Lederbergia</taxon>
    </lineage>
</organism>
<dbReference type="InterPro" id="IPR036217">
    <property type="entry name" value="MethylDNA_cys_MeTrfase_DNAb"/>
</dbReference>
<keyword evidence="13" id="KW-1185">Reference proteome</keyword>
<dbReference type="CDD" id="cd06445">
    <property type="entry name" value="ATase"/>
    <property type="match status" value="1"/>
</dbReference>
<keyword evidence="7 9" id="KW-0234">DNA repair</keyword>
<dbReference type="InterPro" id="IPR036631">
    <property type="entry name" value="MGMT_N_sf"/>
</dbReference>
<dbReference type="InterPro" id="IPR023546">
    <property type="entry name" value="MGMT"/>
</dbReference>
<keyword evidence="3 9" id="KW-0963">Cytoplasm</keyword>
<dbReference type="InterPro" id="IPR014048">
    <property type="entry name" value="MethylDNA_cys_MeTrfase_DNA-bd"/>
</dbReference>
<sequence>MDSINKPTLYWSLLENEDWKIYIAASSIGLFYVGTNNEPFAELTKWSNKHFPDCQLTEDDRKLEEYKKEITEYLEGKTQKFTLPIDLKGTEFQQNVWNALCQIPYGETKSYSDIASAINKQTAVRAVGSAIGANPILLLVPCHRVIGKNGSLTGFRGGLKMKKKLLEIENPR</sequence>
<proteinExistence type="inferred from homology"/>
<comment type="similarity">
    <text evidence="2 9">Belongs to the MGMT family.</text>
</comment>
<dbReference type="Pfam" id="PF02870">
    <property type="entry name" value="Methyltransf_1N"/>
    <property type="match status" value="1"/>
</dbReference>
<feature type="active site" description="Nucleophile; methyl group acceptor" evidence="9">
    <location>
        <position position="142"/>
    </location>
</feature>
<evidence type="ECO:0000256" key="1">
    <source>
        <dbReference type="ARBA" id="ARBA00001286"/>
    </source>
</evidence>
<dbReference type="PROSITE" id="PS00374">
    <property type="entry name" value="MGMT"/>
    <property type="match status" value="1"/>
</dbReference>
<evidence type="ECO:0000256" key="3">
    <source>
        <dbReference type="ARBA" id="ARBA00022490"/>
    </source>
</evidence>
<evidence type="ECO:0000256" key="4">
    <source>
        <dbReference type="ARBA" id="ARBA00022603"/>
    </source>
</evidence>
<evidence type="ECO:0000259" key="11">
    <source>
        <dbReference type="Pfam" id="PF02870"/>
    </source>
</evidence>
<evidence type="ECO:0000256" key="7">
    <source>
        <dbReference type="ARBA" id="ARBA00023204"/>
    </source>
</evidence>
<name>A0A942TAC8_9BACI</name>
<dbReference type="GO" id="GO:0032259">
    <property type="term" value="P:methylation"/>
    <property type="evidence" value="ECO:0007669"/>
    <property type="project" value="UniProtKB-KW"/>
</dbReference>
<dbReference type="Proteomes" id="UP000681414">
    <property type="component" value="Unassembled WGS sequence"/>
</dbReference>
<dbReference type="GO" id="GO:0003908">
    <property type="term" value="F:methylated-DNA-[protein]-cysteine S-methyltransferase activity"/>
    <property type="evidence" value="ECO:0007669"/>
    <property type="project" value="UniProtKB-UniRule"/>
</dbReference>
<dbReference type="EC" id="2.1.1.63" evidence="9"/>
<evidence type="ECO:0000256" key="9">
    <source>
        <dbReference type="HAMAP-Rule" id="MF_00772"/>
    </source>
</evidence>
<dbReference type="PANTHER" id="PTHR10815:SF12">
    <property type="entry name" value="METHYLATED-DNA--PROTEIN-CYSTEINE METHYLTRANSFERASE, INDUCIBLE"/>
    <property type="match status" value="1"/>
</dbReference>
<feature type="domain" description="Methylguanine DNA methyltransferase ribonuclease-like" evidence="11">
    <location>
        <begin position="9"/>
        <end position="87"/>
    </location>
</feature>
<dbReference type="PANTHER" id="PTHR10815">
    <property type="entry name" value="METHYLATED-DNA--PROTEIN-CYSTEINE METHYLTRANSFERASE"/>
    <property type="match status" value="1"/>
</dbReference>
<comment type="catalytic activity">
    <reaction evidence="1 9">
        <text>a 4-O-methyl-thymidine in DNA + L-cysteinyl-[protein] = a thymidine in DNA + S-methyl-L-cysteinyl-[protein]</text>
        <dbReference type="Rhea" id="RHEA:53428"/>
        <dbReference type="Rhea" id="RHEA-COMP:10131"/>
        <dbReference type="Rhea" id="RHEA-COMP:10132"/>
        <dbReference type="Rhea" id="RHEA-COMP:13555"/>
        <dbReference type="Rhea" id="RHEA-COMP:13556"/>
        <dbReference type="ChEBI" id="CHEBI:29950"/>
        <dbReference type="ChEBI" id="CHEBI:82612"/>
        <dbReference type="ChEBI" id="CHEBI:137386"/>
        <dbReference type="ChEBI" id="CHEBI:137387"/>
        <dbReference type="EC" id="2.1.1.63"/>
    </reaction>
</comment>
<dbReference type="HAMAP" id="MF_00772">
    <property type="entry name" value="OGT"/>
    <property type="match status" value="1"/>
</dbReference>
<keyword evidence="6 9" id="KW-0227">DNA damage</keyword>
<dbReference type="Gene3D" id="1.10.10.10">
    <property type="entry name" value="Winged helix-like DNA-binding domain superfamily/Winged helix DNA-binding domain"/>
    <property type="match status" value="1"/>
</dbReference>
<dbReference type="AlphaFoldDB" id="A0A942TAC8"/>
<gene>
    <name evidence="12" type="ORF">KHA97_03470</name>
</gene>